<protein>
    <submittedName>
        <fullName evidence="1">Predicted protein</fullName>
    </submittedName>
</protein>
<accession>B0DBQ6</accession>
<organism evidence="2">
    <name type="scientific">Laccaria bicolor (strain S238N-H82 / ATCC MYA-4686)</name>
    <name type="common">Bicoloured deceiver</name>
    <name type="synonym">Laccaria laccata var. bicolor</name>
    <dbReference type="NCBI Taxonomy" id="486041"/>
    <lineage>
        <taxon>Eukaryota</taxon>
        <taxon>Fungi</taxon>
        <taxon>Dikarya</taxon>
        <taxon>Basidiomycota</taxon>
        <taxon>Agaricomycotina</taxon>
        <taxon>Agaricomycetes</taxon>
        <taxon>Agaricomycetidae</taxon>
        <taxon>Agaricales</taxon>
        <taxon>Agaricineae</taxon>
        <taxon>Hydnangiaceae</taxon>
        <taxon>Laccaria</taxon>
    </lineage>
</organism>
<evidence type="ECO:0000313" key="1">
    <source>
        <dbReference type="EMBL" id="EDR08225.1"/>
    </source>
</evidence>
<reference evidence="1 2" key="1">
    <citation type="journal article" date="2008" name="Nature">
        <title>The genome of Laccaria bicolor provides insights into mycorrhizal symbiosis.</title>
        <authorList>
            <person name="Martin F."/>
            <person name="Aerts A."/>
            <person name="Ahren D."/>
            <person name="Brun A."/>
            <person name="Danchin E.G.J."/>
            <person name="Duchaussoy F."/>
            <person name="Gibon J."/>
            <person name="Kohler A."/>
            <person name="Lindquist E."/>
            <person name="Pereda V."/>
            <person name="Salamov A."/>
            <person name="Shapiro H.J."/>
            <person name="Wuyts J."/>
            <person name="Blaudez D."/>
            <person name="Buee M."/>
            <person name="Brokstein P."/>
            <person name="Canbaeck B."/>
            <person name="Cohen D."/>
            <person name="Courty P.E."/>
            <person name="Coutinho P.M."/>
            <person name="Delaruelle C."/>
            <person name="Detter J.C."/>
            <person name="Deveau A."/>
            <person name="DiFazio S."/>
            <person name="Duplessis S."/>
            <person name="Fraissinet-Tachet L."/>
            <person name="Lucic E."/>
            <person name="Frey-Klett P."/>
            <person name="Fourrey C."/>
            <person name="Feussner I."/>
            <person name="Gay G."/>
            <person name="Grimwood J."/>
            <person name="Hoegger P.J."/>
            <person name="Jain P."/>
            <person name="Kilaru S."/>
            <person name="Labbe J."/>
            <person name="Lin Y.C."/>
            <person name="Legue V."/>
            <person name="Le Tacon F."/>
            <person name="Marmeisse R."/>
            <person name="Melayah D."/>
            <person name="Montanini B."/>
            <person name="Muratet M."/>
            <person name="Nehls U."/>
            <person name="Niculita-Hirzel H."/>
            <person name="Oudot-Le Secq M.P."/>
            <person name="Peter M."/>
            <person name="Quesneville H."/>
            <person name="Rajashekar B."/>
            <person name="Reich M."/>
            <person name="Rouhier N."/>
            <person name="Schmutz J."/>
            <person name="Yin T."/>
            <person name="Chalot M."/>
            <person name="Henrissat B."/>
            <person name="Kuees U."/>
            <person name="Lucas S."/>
            <person name="Van de Peer Y."/>
            <person name="Podila G.K."/>
            <person name="Polle A."/>
            <person name="Pukkila P.J."/>
            <person name="Richardson P.M."/>
            <person name="Rouze P."/>
            <person name="Sanders I.R."/>
            <person name="Stajich J.E."/>
            <person name="Tunlid A."/>
            <person name="Tuskan G."/>
            <person name="Grigoriev I.V."/>
        </authorList>
    </citation>
    <scope>NUCLEOTIDE SEQUENCE [LARGE SCALE GENOMIC DNA]</scope>
    <source>
        <strain evidence="2">S238N-H82 / ATCC MYA-4686</strain>
    </source>
</reference>
<dbReference type="RefSeq" id="XP_001881295.1">
    <property type="nucleotide sequence ID" value="XM_001881260.1"/>
</dbReference>
<dbReference type="EMBL" id="DS547102">
    <property type="protein sequence ID" value="EDR08225.1"/>
    <property type="molecule type" value="Genomic_DNA"/>
</dbReference>
<dbReference type="HOGENOM" id="CLU_1360613_0_0_1"/>
<dbReference type="GeneID" id="6076978"/>
<keyword evidence="2" id="KW-1185">Reference proteome</keyword>
<dbReference type="Proteomes" id="UP000001194">
    <property type="component" value="Unassembled WGS sequence"/>
</dbReference>
<sequence>MLVLETFFSLCHRVETSGGQRVDDNCVNSEAGEYENGAMDAKPDEATVHISLTVRPVFAVKRDISGWWTFELVTRNLNAEGCDEIARWPVKVLKFGHKSELSVGLDNTIPAVTFILPMPPIMAHGKDSCHLSISYILVIVAVISIYKALHVVQEDGNTAQDKRSIYYCLEVRSRDWKKTITRLESGPRPQKTRPAVTVFYF</sequence>
<evidence type="ECO:0000313" key="2">
    <source>
        <dbReference type="Proteomes" id="UP000001194"/>
    </source>
</evidence>
<gene>
    <name evidence="1" type="ORF">LACBIDRAFT_327277</name>
</gene>
<name>B0DBQ6_LACBS</name>
<dbReference type="KEGG" id="lbc:LACBIDRAFT_327277"/>
<dbReference type="InParanoid" id="B0DBQ6"/>
<proteinExistence type="predicted"/>
<dbReference type="AlphaFoldDB" id="B0DBQ6"/>